<proteinExistence type="predicted"/>
<dbReference type="InterPro" id="IPR036645">
    <property type="entry name" value="Elafin-like_sf"/>
</dbReference>
<dbReference type="PANTHER" id="PTHR19441">
    <property type="entry name" value="WHEY ACDIC PROTEIN WAP"/>
    <property type="match status" value="1"/>
</dbReference>
<dbReference type="GO" id="GO:0019731">
    <property type="term" value="P:antibacterial humoral response"/>
    <property type="evidence" value="ECO:0007669"/>
    <property type="project" value="TreeGrafter"/>
</dbReference>
<accession>A0A8C3W091</accession>
<keyword evidence="2 4" id="KW-0732">Signal</keyword>
<evidence type="ECO:0000256" key="3">
    <source>
        <dbReference type="ARBA" id="ARBA00022737"/>
    </source>
</evidence>
<dbReference type="GO" id="GO:0045087">
    <property type="term" value="P:innate immune response"/>
    <property type="evidence" value="ECO:0007669"/>
    <property type="project" value="TreeGrafter"/>
</dbReference>
<name>A0A8C3W091_9CETA</name>
<dbReference type="Pfam" id="PF00095">
    <property type="entry name" value="WAP"/>
    <property type="match status" value="2"/>
</dbReference>
<reference evidence="6" key="2">
    <citation type="submission" date="2025-09" db="UniProtKB">
        <authorList>
            <consortium name="Ensembl"/>
        </authorList>
    </citation>
    <scope>IDENTIFICATION</scope>
</reference>
<dbReference type="SMART" id="SM00217">
    <property type="entry name" value="WAP"/>
    <property type="match status" value="2"/>
</dbReference>
<evidence type="ECO:0000256" key="4">
    <source>
        <dbReference type="SAM" id="SignalP"/>
    </source>
</evidence>
<protein>
    <recommendedName>
        <fullName evidence="5">WAP domain-containing protein</fullName>
    </recommendedName>
</protein>
<dbReference type="InterPro" id="IPR050514">
    <property type="entry name" value="WAP_four-disulfide_core"/>
</dbReference>
<keyword evidence="7" id="KW-1185">Reference proteome</keyword>
<dbReference type="AlphaFoldDB" id="A0A8C3W091"/>
<evidence type="ECO:0000259" key="5">
    <source>
        <dbReference type="PROSITE" id="PS51390"/>
    </source>
</evidence>
<feature type="chain" id="PRO_5034199650" description="WAP domain-containing protein" evidence="4">
    <location>
        <begin position="23"/>
        <end position="167"/>
    </location>
</feature>
<dbReference type="Gene3D" id="4.10.75.10">
    <property type="entry name" value="Elafin-like"/>
    <property type="match status" value="2"/>
</dbReference>
<dbReference type="Proteomes" id="UP000694540">
    <property type="component" value="Unplaced"/>
</dbReference>
<feature type="signal peptide" evidence="4">
    <location>
        <begin position="1"/>
        <end position="22"/>
    </location>
</feature>
<dbReference type="GO" id="GO:0004867">
    <property type="term" value="F:serine-type endopeptidase inhibitor activity"/>
    <property type="evidence" value="ECO:0007669"/>
    <property type="project" value="TreeGrafter"/>
</dbReference>
<dbReference type="Ensembl" id="ENSCWAT00000006656.1">
    <property type="protein sequence ID" value="ENSCWAP00000006159.1"/>
    <property type="gene ID" value="ENSCWAG00000004755.1"/>
</dbReference>
<dbReference type="PRINTS" id="PR00003">
    <property type="entry name" value="4DISULPHCORE"/>
</dbReference>
<feature type="domain" description="WAP" evidence="5">
    <location>
        <begin position="93"/>
        <end position="141"/>
    </location>
</feature>
<dbReference type="GeneTree" id="ENSGT00940000165647"/>
<evidence type="ECO:0000256" key="1">
    <source>
        <dbReference type="ARBA" id="ARBA00022690"/>
    </source>
</evidence>
<evidence type="ECO:0000256" key="2">
    <source>
        <dbReference type="ARBA" id="ARBA00022729"/>
    </source>
</evidence>
<keyword evidence="3" id="KW-0677">Repeat</keyword>
<dbReference type="GO" id="GO:0005615">
    <property type="term" value="C:extracellular space"/>
    <property type="evidence" value="ECO:0007669"/>
    <property type="project" value="TreeGrafter"/>
</dbReference>
<dbReference type="InterPro" id="IPR008197">
    <property type="entry name" value="WAP_dom"/>
</dbReference>
<dbReference type="PROSITE" id="PS51390">
    <property type="entry name" value="WAP"/>
    <property type="match status" value="2"/>
</dbReference>
<evidence type="ECO:0000313" key="6">
    <source>
        <dbReference type="Ensembl" id="ENSCWAP00000006159.1"/>
    </source>
</evidence>
<feature type="domain" description="WAP" evidence="5">
    <location>
        <begin position="39"/>
        <end position="87"/>
    </location>
</feature>
<dbReference type="PANTHER" id="PTHR19441:SF13">
    <property type="entry name" value="WAP DOMAIN-CONTAINING PROTEIN"/>
    <property type="match status" value="1"/>
</dbReference>
<evidence type="ECO:0000313" key="7">
    <source>
        <dbReference type="Proteomes" id="UP000694540"/>
    </source>
</evidence>
<organism evidence="6 7">
    <name type="scientific">Catagonus wagneri</name>
    <name type="common">Chacoan peccary</name>
    <dbReference type="NCBI Taxonomy" id="51154"/>
    <lineage>
        <taxon>Eukaryota</taxon>
        <taxon>Metazoa</taxon>
        <taxon>Chordata</taxon>
        <taxon>Craniata</taxon>
        <taxon>Vertebrata</taxon>
        <taxon>Euteleostomi</taxon>
        <taxon>Mammalia</taxon>
        <taxon>Eutheria</taxon>
        <taxon>Laurasiatheria</taxon>
        <taxon>Artiodactyla</taxon>
        <taxon>Suina</taxon>
        <taxon>Tayassuidae</taxon>
        <taxon>Catagonus</taxon>
    </lineage>
</organism>
<dbReference type="FunFam" id="4.10.75.10:FF:000001">
    <property type="entry name" value="Anosmin 1"/>
    <property type="match status" value="2"/>
</dbReference>
<reference evidence="6" key="1">
    <citation type="submission" date="2025-08" db="UniProtKB">
        <authorList>
            <consortium name="Ensembl"/>
        </authorList>
    </citation>
    <scope>IDENTIFICATION</scope>
</reference>
<dbReference type="SUPFAM" id="SSF57256">
    <property type="entry name" value="Elafin-like"/>
    <property type="match status" value="2"/>
</dbReference>
<keyword evidence="1" id="KW-0646">Protease inhibitor</keyword>
<sequence length="167" mass="18253">MKPSSLFIFLVIFASGFLMSWAVKSAGEDNSASFRPHPGKAKRGSCPYIEPAMCLIYEPPQCQNDWQCPKRQKCCRDICGIKCLDPVNPSKSVKINPGKCPVVTGQCRMLNPIDDCLDDSHCPNGLKCCSGLCGKICVRPVKGKEKIWQDPLSAVDPMVSHPRGPGT</sequence>